<evidence type="ECO:0000313" key="2">
    <source>
        <dbReference type="Proteomes" id="UP000828390"/>
    </source>
</evidence>
<organism evidence="1 2">
    <name type="scientific">Dreissena polymorpha</name>
    <name type="common">Zebra mussel</name>
    <name type="synonym">Mytilus polymorpha</name>
    <dbReference type="NCBI Taxonomy" id="45954"/>
    <lineage>
        <taxon>Eukaryota</taxon>
        <taxon>Metazoa</taxon>
        <taxon>Spiralia</taxon>
        <taxon>Lophotrochozoa</taxon>
        <taxon>Mollusca</taxon>
        <taxon>Bivalvia</taxon>
        <taxon>Autobranchia</taxon>
        <taxon>Heteroconchia</taxon>
        <taxon>Euheterodonta</taxon>
        <taxon>Imparidentia</taxon>
        <taxon>Neoheterodontei</taxon>
        <taxon>Myida</taxon>
        <taxon>Dreissenoidea</taxon>
        <taxon>Dreissenidae</taxon>
        <taxon>Dreissena</taxon>
    </lineage>
</organism>
<protein>
    <submittedName>
        <fullName evidence="1">Uncharacterized protein</fullName>
    </submittedName>
</protein>
<sequence length="100" mass="11311">METCATTVYSANKDAFESKSTSSSTECKFRGDFFGNIQPHRLVYRFKASFRVDMTSFGENPPHIQEFYFGVTDASVTMLKRNIHGKGINSLHLYNGDTIN</sequence>
<name>A0A9D4FJD3_DREPO</name>
<accession>A0A9D4FJD3</accession>
<reference evidence="1" key="1">
    <citation type="journal article" date="2019" name="bioRxiv">
        <title>The Genome of the Zebra Mussel, Dreissena polymorpha: A Resource for Invasive Species Research.</title>
        <authorList>
            <person name="McCartney M.A."/>
            <person name="Auch B."/>
            <person name="Kono T."/>
            <person name="Mallez S."/>
            <person name="Zhang Y."/>
            <person name="Obille A."/>
            <person name="Becker A."/>
            <person name="Abrahante J.E."/>
            <person name="Garbe J."/>
            <person name="Badalamenti J.P."/>
            <person name="Herman A."/>
            <person name="Mangelson H."/>
            <person name="Liachko I."/>
            <person name="Sullivan S."/>
            <person name="Sone E.D."/>
            <person name="Koren S."/>
            <person name="Silverstein K.A.T."/>
            <person name="Beckman K.B."/>
            <person name="Gohl D.M."/>
        </authorList>
    </citation>
    <scope>NUCLEOTIDE SEQUENCE</scope>
    <source>
        <strain evidence="1">Duluth1</strain>
        <tissue evidence="1">Whole animal</tissue>
    </source>
</reference>
<proteinExistence type="predicted"/>
<dbReference type="EMBL" id="JAIWYP010000007">
    <property type="protein sequence ID" value="KAH3799928.1"/>
    <property type="molecule type" value="Genomic_DNA"/>
</dbReference>
<keyword evidence="2" id="KW-1185">Reference proteome</keyword>
<evidence type="ECO:0000313" key="1">
    <source>
        <dbReference type="EMBL" id="KAH3799928.1"/>
    </source>
</evidence>
<gene>
    <name evidence="1" type="ORF">DPMN_153552</name>
</gene>
<reference evidence="1" key="2">
    <citation type="submission" date="2020-11" db="EMBL/GenBank/DDBJ databases">
        <authorList>
            <person name="McCartney M.A."/>
            <person name="Auch B."/>
            <person name="Kono T."/>
            <person name="Mallez S."/>
            <person name="Becker A."/>
            <person name="Gohl D.M."/>
            <person name="Silverstein K.A.T."/>
            <person name="Koren S."/>
            <person name="Bechman K.B."/>
            <person name="Herman A."/>
            <person name="Abrahante J.E."/>
            <person name="Garbe J."/>
        </authorList>
    </citation>
    <scope>NUCLEOTIDE SEQUENCE</scope>
    <source>
        <strain evidence="1">Duluth1</strain>
        <tissue evidence="1">Whole animal</tissue>
    </source>
</reference>
<comment type="caution">
    <text evidence="1">The sequence shown here is derived from an EMBL/GenBank/DDBJ whole genome shotgun (WGS) entry which is preliminary data.</text>
</comment>
<dbReference type="AlphaFoldDB" id="A0A9D4FJD3"/>
<dbReference type="Proteomes" id="UP000828390">
    <property type="component" value="Unassembled WGS sequence"/>
</dbReference>